<dbReference type="GO" id="GO:0016762">
    <property type="term" value="F:xyloglucan:xyloglucosyl transferase activity"/>
    <property type="evidence" value="ECO:0007669"/>
    <property type="project" value="UniProtKB-EC"/>
</dbReference>
<keyword evidence="4 7" id="KW-0326">Glycosidase</keyword>
<dbReference type="SUPFAM" id="SSF49899">
    <property type="entry name" value="Concanavalin A-like lectins/glucanases"/>
    <property type="match status" value="1"/>
</dbReference>
<evidence type="ECO:0000256" key="6">
    <source>
        <dbReference type="PIRSR" id="PIRSR005604-2"/>
    </source>
</evidence>
<feature type="active site" description="Nucleophile" evidence="5">
    <location>
        <position position="106"/>
    </location>
</feature>
<evidence type="ECO:0000256" key="1">
    <source>
        <dbReference type="ARBA" id="ARBA00022679"/>
    </source>
</evidence>
<dbReference type="PRINTS" id="PR00737">
    <property type="entry name" value="GLHYDRLASE16"/>
</dbReference>
<keyword evidence="3" id="KW-1015">Disulfide bond</keyword>
<dbReference type="PANTHER" id="PTHR31062">
    <property type="entry name" value="XYLOGLUCAN ENDOTRANSGLUCOSYLASE/HYDROLASE PROTEIN 8-RELATED"/>
    <property type="match status" value="1"/>
</dbReference>
<dbReference type="CDD" id="cd02176">
    <property type="entry name" value="GH16_XET"/>
    <property type="match status" value="1"/>
</dbReference>
<dbReference type="Pfam" id="PF06955">
    <property type="entry name" value="XET_C"/>
    <property type="match status" value="1"/>
</dbReference>
<feature type="signal peptide" evidence="7">
    <location>
        <begin position="1"/>
        <end position="31"/>
    </location>
</feature>
<dbReference type="GO" id="GO:0042546">
    <property type="term" value="P:cell wall biogenesis"/>
    <property type="evidence" value="ECO:0007669"/>
    <property type="project" value="InterPro"/>
</dbReference>
<feature type="glycosylation site" description="N-linked (GlcNAc...) asparagine" evidence="6">
    <location>
        <position position="114"/>
    </location>
</feature>
<dbReference type="PROSITE" id="PS51257">
    <property type="entry name" value="PROKAR_LIPOPROTEIN"/>
    <property type="match status" value="1"/>
</dbReference>
<dbReference type="GO" id="GO:0004553">
    <property type="term" value="F:hydrolase activity, hydrolyzing O-glycosyl compounds"/>
    <property type="evidence" value="ECO:0007669"/>
    <property type="project" value="InterPro"/>
</dbReference>
<evidence type="ECO:0000256" key="3">
    <source>
        <dbReference type="ARBA" id="ARBA00023157"/>
    </source>
</evidence>
<sequence>MAMPRCEGGRIMYWWFLIMVMLCSLVLGCQCAAFNDFFYPSWALDHVMSQGELLQLKLDPTSGAGFASKNTYMFGKANVQMKLVPGDSAGTVTAFYMSSQGDQHDEFDYEFLGNTSGEPYVVQTNVYSNGVGNREQRIFLWFDPTADFHTYSFLWNRQQAVFFVDDVPIRVFPNNEKRGVPYPQTRPMGIFSSIWNADNWATQGGRVKTDWSHSPFISTYKNFNIDACRDSGPQSLMRRCSLWWDQPVYSSLNAKQSMQLKWVHEKYMIYDYCKDSARFPTPPAECA</sequence>
<dbReference type="InterPro" id="IPR013320">
    <property type="entry name" value="ConA-like_dom_sf"/>
</dbReference>
<evidence type="ECO:0000256" key="2">
    <source>
        <dbReference type="ARBA" id="ARBA00022801"/>
    </source>
</evidence>
<comment type="subcellular location">
    <subcellularLocation>
        <location evidence="7">Secreted</location>
        <location evidence="7">Cell wall</location>
    </subcellularLocation>
    <subcellularLocation>
        <location evidence="7">Secreted</location>
        <location evidence="7">Extracellular space</location>
        <location evidence="7">Apoplast</location>
    </subcellularLocation>
</comment>
<dbReference type="GO" id="GO:0048046">
    <property type="term" value="C:apoplast"/>
    <property type="evidence" value="ECO:0007669"/>
    <property type="project" value="UniProtKB-SubCell"/>
</dbReference>
<evidence type="ECO:0000256" key="5">
    <source>
        <dbReference type="PIRSR" id="PIRSR005604-1"/>
    </source>
</evidence>
<dbReference type="EMBL" id="BT122823">
    <property type="protein sequence ID" value="ADE76172.1"/>
    <property type="molecule type" value="mRNA"/>
</dbReference>
<dbReference type="GO" id="GO:0010411">
    <property type="term" value="P:xyloglucan metabolic process"/>
    <property type="evidence" value="ECO:0007669"/>
    <property type="project" value="InterPro"/>
</dbReference>
<feature type="chain" id="PRO_5005126542" description="Xyloglucan endotransglucosylase/hydrolase" evidence="7">
    <location>
        <begin position="32"/>
        <end position="287"/>
    </location>
</feature>
<dbReference type="PROSITE" id="PS51762">
    <property type="entry name" value="GH16_2"/>
    <property type="match status" value="1"/>
</dbReference>
<dbReference type="CAZy" id="GH16">
    <property type="family name" value="Glycoside Hydrolase Family 16"/>
</dbReference>
<dbReference type="InterPro" id="IPR010713">
    <property type="entry name" value="XET_C"/>
</dbReference>
<dbReference type="InterPro" id="IPR000757">
    <property type="entry name" value="Beta-glucanase-like"/>
</dbReference>
<keyword evidence="7" id="KW-0134">Cell wall</keyword>
<keyword evidence="7" id="KW-0961">Cell wall biogenesis/degradation</keyword>
<protein>
    <recommendedName>
        <fullName evidence="7">Xyloglucan endotransglucosylase/hydrolase</fullName>
        <ecNumber evidence="7">2.4.1.207</ecNumber>
    </recommendedName>
</protein>
<evidence type="ECO:0000256" key="4">
    <source>
        <dbReference type="ARBA" id="ARBA00023295"/>
    </source>
</evidence>
<dbReference type="PIRSF" id="PIRSF005604">
    <property type="entry name" value="XET"/>
    <property type="match status" value="1"/>
</dbReference>
<dbReference type="EC" id="2.4.1.207" evidence="7"/>
<keyword evidence="7" id="KW-0732">Signal</keyword>
<evidence type="ECO:0000313" key="9">
    <source>
        <dbReference type="EMBL" id="ADE76172.1"/>
    </source>
</evidence>
<feature type="active site" description="Proton donor" evidence="5">
    <location>
        <position position="110"/>
    </location>
</feature>
<dbReference type="Pfam" id="PF00722">
    <property type="entry name" value="Glyco_hydro_16"/>
    <property type="match status" value="1"/>
</dbReference>
<keyword evidence="1 7" id="KW-0808">Transferase</keyword>
<dbReference type="AlphaFoldDB" id="D5A9F3"/>
<keyword evidence="2 7" id="KW-0378">Hydrolase</keyword>
<comment type="PTM">
    <text evidence="7">Contains at least one intrachain disulfide bond essential for its enzymatic activity.</text>
</comment>
<evidence type="ECO:0000259" key="8">
    <source>
        <dbReference type="PROSITE" id="PS51762"/>
    </source>
</evidence>
<feature type="domain" description="GH16" evidence="8">
    <location>
        <begin position="13"/>
        <end position="220"/>
    </location>
</feature>
<proteinExistence type="evidence at transcript level"/>
<dbReference type="FunFam" id="2.60.120.200:FF:000025">
    <property type="entry name" value="Xyloglucan endotransglucosylase/hydrolase"/>
    <property type="match status" value="1"/>
</dbReference>
<comment type="function">
    <text evidence="7">Catalyzes xyloglucan endohydrolysis (XEH) and/or endotransglycosylation (XET). Cleaves and religates xyloglucan polymers, an essential constituent of the primary cell wall, and thereby participates in cell wall construction of growing tissues.</text>
</comment>
<dbReference type="InterPro" id="IPR016455">
    <property type="entry name" value="XTH"/>
</dbReference>
<dbReference type="GO" id="GO:0071555">
    <property type="term" value="P:cell wall organization"/>
    <property type="evidence" value="ECO:0007669"/>
    <property type="project" value="UniProtKB-KW"/>
</dbReference>
<name>D5A9F3_PICSI</name>
<organism evidence="9">
    <name type="scientific">Picea sitchensis</name>
    <name type="common">Sitka spruce</name>
    <name type="synonym">Pinus sitchensis</name>
    <dbReference type="NCBI Taxonomy" id="3332"/>
    <lineage>
        <taxon>Eukaryota</taxon>
        <taxon>Viridiplantae</taxon>
        <taxon>Streptophyta</taxon>
        <taxon>Embryophyta</taxon>
        <taxon>Tracheophyta</taxon>
        <taxon>Spermatophyta</taxon>
        <taxon>Pinopsida</taxon>
        <taxon>Pinidae</taxon>
        <taxon>Conifers I</taxon>
        <taxon>Pinales</taxon>
        <taxon>Pinaceae</taxon>
        <taxon>Picea</taxon>
    </lineage>
</organism>
<comment type="similarity">
    <text evidence="7">Belongs to the glycosyl hydrolase 16 family.</text>
</comment>
<reference evidence="9" key="1">
    <citation type="submission" date="2010-04" db="EMBL/GenBank/DDBJ databases">
        <authorList>
            <person name="Reid K.E."/>
            <person name="Liao N."/>
            <person name="Chan S."/>
            <person name="Docking R."/>
            <person name="Taylor G."/>
            <person name="Moore R."/>
            <person name="Mayo M."/>
            <person name="Munro S."/>
            <person name="King J."/>
            <person name="Yanchuk A."/>
            <person name="Holt R."/>
            <person name="Jones S."/>
            <person name="Marra M."/>
            <person name="Ritland C.E."/>
            <person name="Ritland K."/>
            <person name="Bohlmann J."/>
        </authorList>
    </citation>
    <scope>NUCLEOTIDE SEQUENCE</scope>
    <source>
        <tissue evidence="9">Bud</tissue>
    </source>
</reference>
<keyword evidence="7" id="KW-0964">Secreted</keyword>
<accession>D5A9F3</accession>
<keyword evidence="7" id="KW-0052">Apoplast</keyword>
<evidence type="ECO:0000256" key="7">
    <source>
        <dbReference type="RuleBase" id="RU361120"/>
    </source>
</evidence>
<dbReference type="InterPro" id="IPR008264">
    <property type="entry name" value="Beta_glucanase"/>
</dbReference>
<dbReference type="InterPro" id="IPR044791">
    <property type="entry name" value="Beta-glucanase/XTH"/>
</dbReference>
<dbReference type="Gene3D" id="2.60.120.200">
    <property type="match status" value="1"/>
</dbReference>